<gene>
    <name evidence="6" type="ORF">AtDm6_3018</name>
</gene>
<dbReference type="GO" id="GO:0004553">
    <property type="term" value="F:hydrolase activity, hydrolyzing O-glycosyl compounds"/>
    <property type="evidence" value="ECO:0007669"/>
    <property type="project" value="InterPro"/>
</dbReference>
<feature type="compositionally biased region" description="Low complexity" evidence="4">
    <location>
        <begin position="58"/>
        <end position="74"/>
    </location>
</feature>
<dbReference type="PANTHER" id="PTHR37423:SF2">
    <property type="entry name" value="MEMBRANE-BOUND LYTIC MUREIN TRANSGLYCOSYLASE C"/>
    <property type="match status" value="1"/>
</dbReference>
<dbReference type="PROSITE" id="PS00922">
    <property type="entry name" value="TRANSGLYCOSYLASE"/>
    <property type="match status" value="1"/>
</dbReference>
<dbReference type="CDD" id="cd13401">
    <property type="entry name" value="Slt70-like"/>
    <property type="match status" value="1"/>
</dbReference>
<sequence length="683" mass="73631">MRLKEASFFQVTGWLASHPRMTHLSCMVFFSSAPRTCVALPLIALLLSGCSAPSAQAPTSAAQPAWPSPQQAAAGTSPVDPVASRLTVWLSLVGSSHGSAQEYADFLNTRPVWPRWQLLKLRMQQALAEEQDTAILSRLCREEPLTYGPALAQCQGQVGASDAALSKKLAAEAHQAWMNGNDTPKGANALTGAFPQAITPAASWLRFEREEKAGLLSAARQTMAYVSPARQPLAQARVALRAGDVSAQTRVASLNSADASDPSLILDFARWLRLQKRYDDALALWKSKGLEAEASTHQASFWRERDALAREFLLLGQNEQAFFLANDGASSGSSHLDAEFLSGWIALQKQNAPTVAEPFFRHLASSSSLITKSRGFYWLGRVHRAVHDEATAESDFRQATSYPGTFYGQMAAAELADNKATLLTPTEIPDDVPRRLKADHDPSVATAETVRLSGSDLAQAAQILVSWGDRPHARDFLALLRQQLVTLPDKLALSSLALQLNLPDISVAVARDVGREGVFLLHAGWPQPYAPPSSSLPPGLVLGLMRQESNFNADAVSSSNAIGLMQIKPSTAGDMVPAAGLSASAATANGLHDPDNNMRLGMAYLVHLQDRFGGVVPYIAAAYNGGPTRLARWLSTGGDPGRTGASQSEMIDWIEGIPFSETRNYVERVWENMTIYAALGQKT</sequence>
<dbReference type="EMBL" id="JOKM01000102">
    <property type="protein sequence ID" value="KGB21382.1"/>
    <property type="molecule type" value="Genomic_DNA"/>
</dbReference>
<dbReference type="PANTHER" id="PTHR37423">
    <property type="entry name" value="SOLUBLE LYTIC MUREIN TRANSGLYCOSYLASE-RELATED"/>
    <property type="match status" value="1"/>
</dbReference>
<comment type="similarity">
    <text evidence="2">Belongs to the virb1 family.</text>
</comment>
<feature type="domain" description="Transglycosylase SLT" evidence="5">
    <location>
        <begin position="535"/>
        <end position="637"/>
    </location>
</feature>
<dbReference type="GO" id="GO:0042597">
    <property type="term" value="C:periplasmic space"/>
    <property type="evidence" value="ECO:0007669"/>
    <property type="project" value="InterPro"/>
</dbReference>
<dbReference type="Proteomes" id="UP000029448">
    <property type="component" value="Unassembled WGS sequence"/>
</dbReference>
<dbReference type="AlphaFoldDB" id="A0A094YJ67"/>
<feature type="region of interest" description="Disordered" evidence="4">
    <location>
        <begin position="58"/>
        <end position="78"/>
    </location>
</feature>
<dbReference type="Gene3D" id="1.10.530.10">
    <property type="match status" value="1"/>
</dbReference>
<dbReference type="InterPro" id="IPR008939">
    <property type="entry name" value="Lytic_TGlycosylase_superhlx_U"/>
</dbReference>
<keyword evidence="3" id="KW-0732">Signal</keyword>
<keyword evidence="6" id="KW-0378">Hydrolase</keyword>
<dbReference type="PATRIC" id="fig|104102.7.peg.2980"/>
<keyword evidence="6" id="KW-0326">Glycosidase</keyword>
<comment type="caution">
    <text evidence="6">The sequence shown here is derived from an EMBL/GenBank/DDBJ whole genome shotgun (WGS) entry which is preliminary data.</text>
</comment>
<comment type="similarity">
    <text evidence="1">Belongs to the transglycosylase Slt family.</text>
</comment>
<dbReference type="InterPro" id="IPR023346">
    <property type="entry name" value="Lysozyme-like_dom_sf"/>
</dbReference>
<dbReference type="InterPro" id="IPR008258">
    <property type="entry name" value="Transglycosylase_SLT_dom_1"/>
</dbReference>
<evidence type="ECO:0000313" key="6">
    <source>
        <dbReference type="EMBL" id="KGB21382.1"/>
    </source>
</evidence>
<evidence type="ECO:0000256" key="2">
    <source>
        <dbReference type="ARBA" id="ARBA00009387"/>
    </source>
</evidence>
<dbReference type="GO" id="GO:0016020">
    <property type="term" value="C:membrane"/>
    <property type="evidence" value="ECO:0007669"/>
    <property type="project" value="InterPro"/>
</dbReference>
<reference evidence="6 7" key="1">
    <citation type="submission" date="2014-06" db="EMBL/GenBank/DDBJ databases">
        <title>Functional and comparative genomic analyses of the Drosophila gut microbiota identify candidate symbiosis factors.</title>
        <authorList>
            <person name="Newell P.D."/>
            <person name="Chaston J.M."/>
            <person name="Douglas A.E."/>
        </authorList>
    </citation>
    <scope>NUCLEOTIDE SEQUENCE [LARGE SCALE GENOMIC DNA]</scope>
    <source>
        <strain evidence="6 7">DmCS_006</strain>
    </source>
</reference>
<name>A0A094YJ67_9PROT</name>
<dbReference type="STRING" id="104102.AtDm6_3018"/>
<evidence type="ECO:0000259" key="5">
    <source>
        <dbReference type="Pfam" id="PF01464"/>
    </source>
</evidence>
<dbReference type="EC" id="3.2.1.-" evidence="6"/>
<proteinExistence type="inferred from homology"/>
<dbReference type="Gene3D" id="1.25.20.10">
    <property type="entry name" value="Bacterial muramidases"/>
    <property type="match status" value="1"/>
</dbReference>
<keyword evidence="7" id="KW-1185">Reference proteome</keyword>
<organism evidence="6 7">
    <name type="scientific">Acetobacter tropicalis</name>
    <dbReference type="NCBI Taxonomy" id="104102"/>
    <lineage>
        <taxon>Bacteria</taxon>
        <taxon>Pseudomonadati</taxon>
        <taxon>Pseudomonadota</taxon>
        <taxon>Alphaproteobacteria</taxon>
        <taxon>Acetobacterales</taxon>
        <taxon>Acetobacteraceae</taxon>
        <taxon>Acetobacter</taxon>
    </lineage>
</organism>
<accession>A0A094YJ67</accession>
<dbReference type="Pfam" id="PF01464">
    <property type="entry name" value="SLT"/>
    <property type="match status" value="1"/>
</dbReference>
<evidence type="ECO:0000256" key="1">
    <source>
        <dbReference type="ARBA" id="ARBA00007734"/>
    </source>
</evidence>
<evidence type="ECO:0000313" key="7">
    <source>
        <dbReference type="Proteomes" id="UP000029448"/>
    </source>
</evidence>
<dbReference type="SUPFAM" id="SSF53955">
    <property type="entry name" value="Lysozyme-like"/>
    <property type="match status" value="1"/>
</dbReference>
<dbReference type="GO" id="GO:0008933">
    <property type="term" value="F:peptidoglycan lytic transglycosylase activity"/>
    <property type="evidence" value="ECO:0007669"/>
    <property type="project" value="InterPro"/>
</dbReference>
<protein>
    <submittedName>
        <fullName evidence="6">Soluble lytic murein transglycosylase</fullName>
        <ecNumber evidence="6">3.2.1.-</ecNumber>
    </submittedName>
</protein>
<evidence type="ECO:0000256" key="4">
    <source>
        <dbReference type="SAM" id="MobiDB-lite"/>
    </source>
</evidence>
<dbReference type="InterPro" id="IPR000189">
    <property type="entry name" value="Transglyc_AS"/>
</dbReference>
<evidence type="ECO:0000256" key="3">
    <source>
        <dbReference type="ARBA" id="ARBA00022729"/>
    </source>
</evidence>
<dbReference type="SUPFAM" id="SSF48435">
    <property type="entry name" value="Bacterial muramidases"/>
    <property type="match status" value="1"/>
</dbReference>
<dbReference type="GO" id="GO:0000270">
    <property type="term" value="P:peptidoglycan metabolic process"/>
    <property type="evidence" value="ECO:0007669"/>
    <property type="project" value="InterPro"/>
</dbReference>